<evidence type="ECO:0000259" key="3">
    <source>
        <dbReference type="Pfam" id="PF00534"/>
    </source>
</evidence>
<dbReference type="InterPro" id="IPR050194">
    <property type="entry name" value="Glycosyltransferase_grp1"/>
</dbReference>
<name>A0A6I1GFH0_9BIFI</name>
<protein>
    <submittedName>
        <fullName evidence="5">Glycosyl transferase</fullName>
    </submittedName>
</protein>
<dbReference type="SUPFAM" id="SSF53756">
    <property type="entry name" value="UDP-Glycosyltransferase/glycogen phosphorylase"/>
    <property type="match status" value="1"/>
</dbReference>
<accession>A0A6I1GFH0</accession>
<dbReference type="GO" id="GO:1901137">
    <property type="term" value="P:carbohydrate derivative biosynthetic process"/>
    <property type="evidence" value="ECO:0007669"/>
    <property type="project" value="UniProtKB-ARBA"/>
</dbReference>
<sequence length="359" mass="40315">MGGGVEATVMNHYRHIDRDKIQFDFIVQDDSTVVPAEEIESLGGRVFTIPSYKQLPLYIKECERLFRELKPTIVHSHMNALSVFPLGAAKRAGVPVRIAHSHSTSNPREYAKTAVKMALRPFSHVYPTHYAACSHYTAQWLFGNKLDASGQVRIIHNAIEPERFRFDADVRAAKRTELGIADDQLLIGQVGRMCFQKNQLFTLDVFKQVLERRPDAILALAGDGDMMDEVKQRIQELGIERSVRVLGIRNDMNELCQAFDVLALPSTYEGLSVVAVEAQAAGLPILASTNVSRETAVIPGLIRFIPLNNQPQWINALAFTPITGQHQDTHNLIRQVGYDINDSAQQLGEWYTQLTLKRQ</sequence>
<feature type="domain" description="Glycosyl transferase family 1" evidence="3">
    <location>
        <begin position="172"/>
        <end position="298"/>
    </location>
</feature>
<keyword evidence="1" id="KW-0328">Glycosyltransferase</keyword>
<dbReference type="PANTHER" id="PTHR45947:SF3">
    <property type="entry name" value="SULFOQUINOVOSYL TRANSFERASE SQD2"/>
    <property type="match status" value="1"/>
</dbReference>
<dbReference type="AlphaFoldDB" id="A0A6I1GFH0"/>
<dbReference type="PANTHER" id="PTHR45947">
    <property type="entry name" value="SULFOQUINOVOSYL TRANSFERASE SQD2"/>
    <property type="match status" value="1"/>
</dbReference>
<dbReference type="Gene3D" id="3.40.50.2000">
    <property type="entry name" value="Glycogen Phosphorylase B"/>
    <property type="match status" value="2"/>
</dbReference>
<evidence type="ECO:0000256" key="1">
    <source>
        <dbReference type="ARBA" id="ARBA00022676"/>
    </source>
</evidence>
<reference evidence="5 6" key="1">
    <citation type="submission" date="2019-09" db="EMBL/GenBank/DDBJ databases">
        <title>Characterization of the phylogenetic diversity of two novel species belonging to the genus Bifidobacterium: Bifidobacterium cebidarum sp. nov. and Bifidobacterium leontopitheci sp. nov.</title>
        <authorList>
            <person name="Lugli G.A."/>
            <person name="Duranti S."/>
            <person name="Milani C."/>
            <person name="Turroni F."/>
            <person name="Ventura M."/>
        </authorList>
    </citation>
    <scope>NUCLEOTIDE SEQUENCE [LARGE SCALE GENOMIC DNA]</scope>
    <source>
        <strain evidence="5 6">LMG 31469</strain>
    </source>
</reference>
<dbReference type="CDD" id="cd03812">
    <property type="entry name" value="GT4_CapH-like"/>
    <property type="match status" value="1"/>
</dbReference>
<organism evidence="5 6">
    <name type="scientific">Bifidobacterium cebidarum</name>
    <dbReference type="NCBI Taxonomy" id="2650773"/>
    <lineage>
        <taxon>Bacteria</taxon>
        <taxon>Bacillati</taxon>
        <taxon>Actinomycetota</taxon>
        <taxon>Actinomycetes</taxon>
        <taxon>Bifidobacteriales</taxon>
        <taxon>Bifidobacteriaceae</taxon>
        <taxon>Bifidobacterium</taxon>
    </lineage>
</organism>
<evidence type="ECO:0000313" key="5">
    <source>
        <dbReference type="EMBL" id="KAB7788129.1"/>
    </source>
</evidence>
<dbReference type="Pfam" id="PF13439">
    <property type="entry name" value="Glyco_transf_4"/>
    <property type="match status" value="1"/>
</dbReference>
<dbReference type="EMBL" id="WBVS01000005">
    <property type="protein sequence ID" value="KAB7788129.1"/>
    <property type="molecule type" value="Genomic_DNA"/>
</dbReference>
<dbReference type="GO" id="GO:0016757">
    <property type="term" value="F:glycosyltransferase activity"/>
    <property type="evidence" value="ECO:0007669"/>
    <property type="project" value="UniProtKB-KW"/>
</dbReference>
<comment type="caution">
    <text evidence="5">The sequence shown here is derived from an EMBL/GenBank/DDBJ whole genome shotgun (WGS) entry which is preliminary data.</text>
</comment>
<evidence type="ECO:0000259" key="4">
    <source>
        <dbReference type="Pfam" id="PF13439"/>
    </source>
</evidence>
<keyword evidence="6" id="KW-1185">Reference proteome</keyword>
<feature type="domain" description="Glycosyltransferase subfamily 4-like N-terminal" evidence="4">
    <location>
        <begin position="3"/>
        <end position="163"/>
    </location>
</feature>
<dbReference type="Proteomes" id="UP000468413">
    <property type="component" value="Unassembled WGS sequence"/>
</dbReference>
<proteinExistence type="predicted"/>
<gene>
    <name evidence="5" type="ORF">F7D08_1166</name>
</gene>
<dbReference type="InterPro" id="IPR028098">
    <property type="entry name" value="Glyco_trans_4-like_N"/>
</dbReference>
<evidence type="ECO:0000256" key="2">
    <source>
        <dbReference type="ARBA" id="ARBA00022679"/>
    </source>
</evidence>
<evidence type="ECO:0000313" key="6">
    <source>
        <dbReference type="Proteomes" id="UP000468413"/>
    </source>
</evidence>
<keyword evidence="2 5" id="KW-0808">Transferase</keyword>
<dbReference type="Pfam" id="PF00534">
    <property type="entry name" value="Glycos_transf_1"/>
    <property type="match status" value="1"/>
</dbReference>
<dbReference type="InterPro" id="IPR001296">
    <property type="entry name" value="Glyco_trans_1"/>
</dbReference>